<dbReference type="Proteomes" id="UP000503399">
    <property type="component" value="Chromosome"/>
</dbReference>
<keyword evidence="2" id="KW-0472">Membrane</keyword>
<keyword evidence="2" id="KW-1133">Transmembrane helix</keyword>
<name>A0A6F8ZIZ5_9FIRM</name>
<evidence type="ECO:0000256" key="1">
    <source>
        <dbReference type="SAM" id="Coils"/>
    </source>
</evidence>
<organism evidence="3 4">
    <name type="scientific">Candidatus Hydrogenisulfobacillus filiaventi</name>
    <dbReference type="NCBI Taxonomy" id="2707344"/>
    <lineage>
        <taxon>Bacteria</taxon>
        <taxon>Bacillati</taxon>
        <taxon>Bacillota</taxon>
        <taxon>Clostridia</taxon>
        <taxon>Eubacteriales</taxon>
        <taxon>Clostridiales Family XVII. Incertae Sedis</taxon>
        <taxon>Candidatus Hydrogenisulfobacillus</taxon>
    </lineage>
</organism>
<evidence type="ECO:0000313" key="4">
    <source>
        <dbReference type="Proteomes" id="UP000503399"/>
    </source>
</evidence>
<feature type="transmembrane region" description="Helical" evidence="2">
    <location>
        <begin position="169"/>
        <end position="188"/>
    </location>
</feature>
<accession>A0A6F8ZIZ5</accession>
<evidence type="ECO:0000313" key="3">
    <source>
        <dbReference type="EMBL" id="CAB1129423.1"/>
    </source>
</evidence>
<gene>
    <name evidence="3" type="ORF">R50_1926</name>
</gene>
<feature type="transmembrane region" description="Helical" evidence="2">
    <location>
        <begin position="319"/>
        <end position="336"/>
    </location>
</feature>
<dbReference type="AlphaFoldDB" id="A0A6F8ZIZ5"/>
<feature type="transmembrane region" description="Helical" evidence="2">
    <location>
        <begin position="291"/>
        <end position="313"/>
    </location>
</feature>
<keyword evidence="1" id="KW-0175">Coiled coil</keyword>
<feature type="transmembrane region" description="Helical" evidence="2">
    <location>
        <begin position="42"/>
        <end position="59"/>
    </location>
</feature>
<sequence length="805" mass="86333">MSTISVLTQLTSVLKGLSGHIGSAVTTGVESGYQNLGHTVDLWLFALPTGLILAELYGVRIGQMVWDLLEWIGHPANPSLISALQAGPGVLLGHAQAVVGTAATAPQPPQWDPWAPMTGVLGGGLTWSHAPLLLVVVAGWWILGILRAAHRAVAGKPAGQGFWVVPPALWPLVVGALALATPEALAIWQSAMLPRIGHAVITALRTTPSLLPSLANAGAILPRANGVPAAVNPFWIWGAVFGVSGPSGLDAGKAVLAELPAGLLAIGQTAVWLVHSIQGGQFSVYRLLSNLLYGFLHPVALITIPLQVVLAIWTTLLTLLSLWLGLSPFWVWIVLLEADNPELTMAVGGVLLRGLALELGAWLWTIGELILGAGPSGPFGLPVWMASVTPLLSLTWTVGAVSVAWHWWWRPWWAVWLRTVAMAQQRVGVWFHGGAEAMAGVSSALINQGQRIADRGSAWAAMGEEWSTSEQPLVRWAGSTLRGAGDIASRVGAELTGRGETVGRAAGLVETAGSMLGMDAAAVEAMAQGWRESGNITAKALQAHGVPDERLGHPALNPARWAAEHLPGTRADNTSGNGPGGIPVAWQAMPDGGVRAHLATPEQANLVQQDLLSRAAKMEWIVPEDPSSWSEAEQMARRRAESELKRLDEQRRRMEEEARARARLDLRDQSFEEPSYRDAAVQERASALLAEQRRQALEKNPDDPLWNLPQGDERREAWVRQRADAILRTSVSPRVETVGADVIIRPHPASGSLPANAGDWLRKTRAPDRLIRTRNGVREEWRNGVWVRVPNPTKTPKMGGGEGRG</sequence>
<feature type="transmembrane region" description="Helical" evidence="2">
    <location>
        <begin position="343"/>
        <end position="364"/>
    </location>
</feature>
<reference evidence="3 4" key="1">
    <citation type="submission" date="2020-02" db="EMBL/GenBank/DDBJ databases">
        <authorList>
            <person name="Hogendoorn C."/>
        </authorList>
    </citation>
    <scope>NUCLEOTIDE SEQUENCE [LARGE SCALE GENOMIC DNA]</scope>
    <source>
        <strain evidence="3">R501</strain>
    </source>
</reference>
<feature type="transmembrane region" description="Helical" evidence="2">
    <location>
        <begin position="130"/>
        <end position="149"/>
    </location>
</feature>
<proteinExistence type="predicted"/>
<dbReference type="EMBL" id="LR778114">
    <property type="protein sequence ID" value="CAB1129423.1"/>
    <property type="molecule type" value="Genomic_DNA"/>
</dbReference>
<protein>
    <submittedName>
        <fullName evidence="3">Uncharacterized protein</fullName>
    </submittedName>
</protein>
<evidence type="ECO:0000256" key="2">
    <source>
        <dbReference type="SAM" id="Phobius"/>
    </source>
</evidence>
<feature type="coiled-coil region" evidence="1">
    <location>
        <begin position="630"/>
        <end position="667"/>
    </location>
</feature>
<keyword evidence="4" id="KW-1185">Reference proteome</keyword>
<dbReference type="KEGG" id="hfv:R50_1926"/>
<feature type="transmembrane region" description="Helical" evidence="2">
    <location>
        <begin position="384"/>
        <end position="408"/>
    </location>
</feature>
<keyword evidence="2" id="KW-0812">Transmembrane</keyword>